<comment type="caution">
    <text evidence="1">The sequence shown here is derived from an EMBL/GenBank/DDBJ whole genome shotgun (WGS) entry which is preliminary data.</text>
</comment>
<dbReference type="Proteomes" id="UP000004892">
    <property type="component" value="Unassembled WGS sequence"/>
</dbReference>
<evidence type="ECO:0000313" key="1">
    <source>
        <dbReference type="EMBL" id="EHP51226.1"/>
    </source>
</evidence>
<dbReference type="EMBL" id="ADMC01000001">
    <property type="protein sequence ID" value="EHP51226.1"/>
    <property type="molecule type" value="Genomic_DNA"/>
</dbReference>
<organism evidence="1 2">
    <name type="scientific">Odoribacter laneus YIT 12061</name>
    <dbReference type="NCBI Taxonomy" id="742817"/>
    <lineage>
        <taxon>Bacteria</taxon>
        <taxon>Pseudomonadati</taxon>
        <taxon>Bacteroidota</taxon>
        <taxon>Bacteroidia</taxon>
        <taxon>Bacteroidales</taxon>
        <taxon>Odoribacteraceae</taxon>
        <taxon>Odoribacter</taxon>
    </lineage>
</organism>
<reference evidence="1 2" key="1">
    <citation type="submission" date="2012-01" db="EMBL/GenBank/DDBJ databases">
        <title>The Genome Sequence of Odoribacter laneus YIT 12061.</title>
        <authorList>
            <consortium name="The Broad Institute Genome Sequencing Platform"/>
            <person name="Earl A."/>
            <person name="Ward D."/>
            <person name="Feldgarden M."/>
            <person name="Gevers D."/>
            <person name="Morotomi M."/>
            <person name="Young S.K."/>
            <person name="Zeng Q."/>
            <person name="Gargeya S."/>
            <person name="Fitzgerald M."/>
            <person name="Haas B."/>
            <person name="Abouelleil A."/>
            <person name="Alvarado L."/>
            <person name="Arachchi H.M."/>
            <person name="Berlin A."/>
            <person name="Chapman S.B."/>
            <person name="Gearin G."/>
            <person name="Goldberg J."/>
            <person name="Griggs A."/>
            <person name="Gujja S."/>
            <person name="Hansen M."/>
            <person name="Heiman D."/>
            <person name="Howarth C."/>
            <person name="Larimer J."/>
            <person name="Lui A."/>
            <person name="MacDonald P.J.P."/>
            <person name="McCowen C."/>
            <person name="Montmayeur A."/>
            <person name="Murphy C."/>
            <person name="Neiman D."/>
            <person name="Pearson M."/>
            <person name="Priest M."/>
            <person name="Roberts A."/>
            <person name="Saif S."/>
            <person name="Shea T."/>
            <person name="Sisk P."/>
            <person name="Stolte C."/>
            <person name="Sykes S."/>
            <person name="Wortman J."/>
            <person name="Nusbaum C."/>
            <person name="Birren B."/>
        </authorList>
    </citation>
    <scope>NUCLEOTIDE SEQUENCE [LARGE SCALE GENOMIC DNA]</scope>
    <source>
        <strain evidence="1 2">YIT 12061</strain>
    </source>
</reference>
<dbReference type="AlphaFoldDB" id="H1DD21"/>
<keyword evidence="2" id="KW-1185">Reference proteome</keyword>
<protein>
    <submittedName>
        <fullName evidence="1">Uncharacterized protein</fullName>
    </submittedName>
</protein>
<dbReference type="RefSeq" id="WP_009135382.1">
    <property type="nucleotide sequence ID" value="NZ_JH594596.1"/>
</dbReference>
<gene>
    <name evidence="1" type="ORF">HMPREF9449_00228</name>
</gene>
<dbReference type="eggNOG" id="ENOG502ZRWI">
    <property type="taxonomic scope" value="Bacteria"/>
</dbReference>
<dbReference type="HOGENOM" id="CLU_1773664_0_0_10"/>
<accession>H1DD21</accession>
<name>H1DD21_9BACT</name>
<evidence type="ECO:0000313" key="2">
    <source>
        <dbReference type="Proteomes" id="UP000004892"/>
    </source>
</evidence>
<proteinExistence type="predicted"/>
<sequence length="160" mass="18924">MRKYKSQPFRLIKIKNIAFSFLVDTDCKYNLLTPCFVDFFSEEYPPSYETIEFHARLNLNFPTQEAPIKTPLYLFEEVFQKRKGIKRIKCKDGINRGCESVICNFEYNGKAYSELFYIDQSLCSHCTSKEKMFSGILGTAFLKKHKWIIDFENLEIYNSK</sequence>
<dbReference type="GeneID" id="98067891"/>